<gene>
    <name evidence="1" type="ORF">chiPu_0025005</name>
</gene>
<keyword evidence="2" id="KW-1185">Reference proteome</keyword>
<sequence length="142" mass="15985">MQLRAVRRTVGICQTGSEAAKTWSEGVISALQACFECTDWHMFREAETDGDSMNLEEYTVSMICYISKCIDNVTVSKNIISRLNQRPWTMAKMCAPLRTHDFAFRADEKAARTTVRANLILGLQRGKACTCKENTQPLSGQR</sequence>
<reference evidence="1 2" key="1">
    <citation type="journal article" date="2018" name="Nat. Ecol. Evol.">
        <title>Shark genomes provide insights into elasmobranch evolution and the origin of vertebrates.</title>
        <authorList>
            <person name="Hara Y"/>
            <person name="Yamaguchi K"/>
            <person name="Onimaru K"/>
            <person name="Kadota M"/>
            <person name="Koyanagi M"/>
            <person name="Keeley SD"/>
            <person name="Tatsumi K"/>
            <person name="Tanaka K"/>
            <person name="Motone F"/>
            <person name="Kageyama Y"/>
            <person name="Nozu R"/>
            <person name="Adachi N"/>
            <person name="Nishimura O"/>
            <person name="Nakagawa R"/>
            <person name="Tanegashima C"/>
            <person name="Kiyatake I"/>
            <person name="Matsumoto R"/>
            <person name="Murakumo K"/>
            <person name="Nishida K"/>
            <person name="Terakita A"/>
            <person name="Kuratani S"/>
            <person name="Sato K"/>
            <person name="Hyodo S Kuraku.S."/>
        </authorList>
    </citation>
    <scope>NUCLEOTIDE SEQUENCE [LARGE SCALE GENOMIC DNA]</scope>
</reference>
<dbReference type="AlphaFoldDB" id="A0A401TF84"/>
<dbReference type="Proteomes" id="UP000287033">
    <property type="component" value="Unassembled WGS sequence"/>
</dbReference>
<dbReference type="STRING" id="137246.A0A401TF84"/>
<protein>
    <submittedName>
        <fullName evidence="1">Uncharacterized protein</fullName>
    </submittedName>
</protein>
<organism evidence="1 2">
    <name type="scientific">Chiloscyllium punctatum</name>
    <name type="common">Brownbanded bambooshark</name>
    <name type="synonym">Hemiscyllium punctatum</name>
    <dbReference type="NCBI Taxonomy" id="137246"/>
    <lineage>
        <taxon>Eukaryota</taxon>
        <taxon>Metazoa</taxon>
        <taxon>Chordata</taxon>
        <taxon>Craniata</taxon>
        <taxon>Vertebrata</taxon>
        <taxon>Chondrichthyes</taxon>
        <taxon>Elasmobranchii</taxon>
        <taxon>Galeomorphii</taxon>
        <taxon>Galeoidea</taxon>
        <taxon>Orectolobiformes</taxon>
        <taxon>Hemiscylliidae</taxon>
        <taxon>Chiloscyllium</taxon>
    </lineage>
</organism>
<evidence type="ECO:0000313" key="2">
    <source>
        <dbReference type="Proteomes" id="UP000287033"/>
    </source>
</evidence>
<dbReference type="EMBL" id="BEZZ01050424">
    <property type="protein sequence ID" value="GCC41286.1"/>
    <property type="molecule type" value="Genomic_DNA"/>
</dbReference>
<evidence type="ECO:0000313" key="1">
    <source>
        <dbReference type="EMBL" id="GCC41286.1"/>
    </source>
</evidence>
<comment type="caution">
    <text evidence="1">The sequence shown here is derived from an EMBL/GenBank/DDBJ whole genome shotgun (WGS) entry which is preliminary data.</text>
</comment>
<proteinExistence type="predicted"/>
<name>A0A401TF84_CHIPU</name>
<accession>A0A401TF84</accession>
<dbReference type="OrthoDB" id="10037236at2759"/>